<dbReference type="InterPro" id="IPR000835">
    <property type="entry name" value="HTH_MarR-typ"/>
</dbReference>
<sequence>MTQEDVGPVAADALDRVTWALRQAEMAVQALKEQRLRPLGMAAAHYSLLIRVHADPGLTGAELARRLNVTPQAVASLVARLEDRGQLERRPHPRHRHVQELHLTDAGRDTLRLADAVVAEIERQITEKLGPESTTRLTALLHQAADAVRET</sequence>
<proteinExistence type="predicted"/>
<dbReference type="InterPro" id="IPR039422">
    <property type="entry name" value="MarR/SlyA-like"/>
</dbReference>
<dbReference type="RefSeq" id="WP_219530817.1">
    <property type="nucleotide sequence ID" value="NZ_JAHKRM010000009.1"/>
</dbReference>
<protein>
    <submittedName>
        <fullName evidence="2">MarR family winged helix-turn-helix transcriptional regulator</fullName>
    </submittedName>
</protein>
<dbReference type="EMBL" id="JBHUCM010000014">
    <property type="protein sequence ID" value="MFD1538951.1"/>
    <property type="molecule type" value="Genomic_DNA"/>
</dbReference>
<gene>
    <name evidence="2" type="ORF">ACFSJ0_17985</name>
</gene>
<dbReference type="Pfam" id="PF12802">
    <property type="entry name" value="MarR_2"/>
    <property type="match status" value="1"/>
</dbReference>
<reference evidence="3" key="1">
    <citation type="journal article" date="2019" name="Int. J. Syst. Evol. Microbiol.">
        <title>The Global Catalogue of Microorganisms (GCM) 10K type strain sequencing project: providing services to taxonomists for standard genome sequencing and annotation.</title>
        <authorList>
            <consortium name="The Broad Institute Genomics Platform"/>
            <consortium name="The Broad Institute Genome Sequencing Center for Infectious Disease"/>
            <person name="Wu L."/>
            <person name="Ma J."/>
        </authorList>
    </citation>
    <scope>NUCLEOTIDE SEQUENCE [LARGE SCALE GENOMIC DNA]</scope>
    <source>
        <strain evidence="3">CGMCC 1.15399</strain>
    </source>
</reference>
<name>A0ABW4G972_9ACTN</name>
<feature type="domain" description="HTH marR-type" evidence="1">
    <location>
        <begin position="14"/>
        <end position="146"/>
    </location>
</feature>
<evidence type="ECO:0000259" key="1">
    <source>
        <dbReference type="PROSITE" id="PS50995"/>
    </source>
</evidence>
<dbReference type="PANTHER" id="PTHR33164:SF43">
    <property type="entry name" value="HTH-TYPE TRANSCRIPTIONAL REPRESSOR YETL"/>
    <property type="match status" value="1"/>
</dbReference>
<organism evidence="2 3">
    <name type="scientific">Nonomuraea guangzhouensis</name>
    <dbReference type="NCBI Taxonomy" id="1291555"/>
    <lineage>
        <taxon>Bacteria</taxon>
        <taxon>Bacillati</taxon>
        <taxon>Actinomycetota</taxon>
        <taxon>Actinomycetes</taxon>
        <taxon>Streptosporangiales</taxon>
        <taxon>Streptosporangiaceae</taxon>
        <taxon>Nonomuraea</taxon>
    </lineage>
</organism>
<accession>A0ABW4G972</accession>
<dbReference type="SMART" id="SM00347">
    <property type="entry name" value="HTH_MARR"/>
    <property type="match status" value="1"/>
</dbReference>
<keyword evidence="3" id="KW-1185">Reference proteome</keyword>
<evidence type="ECO:0000313" key="3">
    <source>
        <dbReference type="Proteomes" id="UP001597097"/>
    </source>
</evidence>
<dbReference type="PANTHER" id="PTHR33164">
    <property type="entry name" value="TRANSCRIPTIONAL REGULATOR, MARR FAMILY"/>
    <property type="match status" value="1"/>
</dbReference>
<evidence type="ECO:0000313" key="2">
    <source>
        <dbReference type="EMBL" id="MFD1538951.1"/>
    </source>
</evidence>
<dbReference type="Proteomes" id="UP001597097">
    <property type="component" value="Unassembled WGS sequence"/>
</dbReference>
<dbReference type="PROSITE" id="PS50995">
    <property type="entry name" value="HTH_MARR_2"/>
    <property type="match status" value="1"/>
</dbReference>
<comment type="caution">
    <text evidence="2">The sequence shown here is derived from an EMBL/GenBank/DDBJ whole genome shotgun (WGS) entry which is preliminary data.</text>
</comment>